<gene>
    <name evidence="1" type="ORF">BDN72DRAFT_830260</name>
</gene>
<dbReference type="Proteomes" id="UP000308600">
    <property type="component" value="Unassembled WGS sequence"/>
</dbReference>
<dbReference type="EMBL" id="ML208259">
    <property type="protein sequence ID" value="TFK77091.1"/>
    <property type="molecule type" value="Genomic_DNA"/>
</dbReference>
<evidence type="ECO:0000313" key="2">
    <source>
        <dbReference type="Proteomes" id="UP000308600"/>
    </source>
</evidence>
<name>A0ACD3BGX9_9AGAR</name>
<sequence>MEFAQSLDPSKLLLVSTGLSFALALFESPSYNLPVLLFGSYAQENTESAQPLQTFTGLLGASVLFDLIWMAKHDQPGIVRLLTVVLFLLKIPTVLAVASALRQRGSQFGGLGLRPNDLSGPTIWSMPGGFTSEGRSEYQPVDEERPSQPPPVRPLPTTSMPMPQPVQPTIPVPGGYQTG</sequence>
<protein>
    <submittedName>
        <fullName evidence="1">Uncharacterized protein</fullName>
    </submittedName>
</protein>
<organism evidence="1 2">
    <name type="scientific">Pluteus cervinus</name>
    <dbReference type="NCBI Taxonomy" id="181527"/>
    <lineage>
        <taxon>Eukaryota</taxon>
        <taxon>Fungi</taxon>
        <taxon>Dikarya</taxon>
        <taxon>Basidiomycota</taxon>
        <taxon>Agaricomycotina</taxon>
        <taxon>Agaricomycetes</taxon>
        <taxon>Agaricomycetidae</taxon>
        <taxon>Agaricales</taxon>
        <taxon>Pluteineae</taxon>
        <taxon>Pluteaceae</taxon>
        <taxon>Pluteus</taxon>
    </lineage>
</organism>
<reference evidence="1 2" key="1">
    <citation type="journal article" date="2019" name="Nat. Ecol. Evol.">
        <title>Megaphylogeny resolves global patterns of mushroom evolution.</title>
        <authorList>
            <person name="Varga T."/>
            <person name="Krizsan K."/>
            <person name="Foldi C."/>
            <person name="Dima B."/>
            <person name="Sanchez-Garcia M."/>
            <person name="Sanchez-Ramirez S."/>
            <person name="Szollosi G.J."/>
            <person name="Szarkandi J.G."/>
            <person name="Papp V."/>
            <person name="Albert L."/>
            <person name="Andreopoulos W."/>
            <person name="Angelini C."/>
            <person name="Antonin V."/>
            <person name="Barry K.W."/>
            <person name="Bougher N.L."/>
            <person name="Buchanan P."/>
            <person name="Buyck B."/>
            <person name="Bense V."/>
            <person name="Catcheside P."/>
            <person name="Chovatia M."/>
            <person name="Cooper J."/>
            <person name="Damon W."/>
            <person name="Desjardin D."/>
            <person name="Finy P."/>
            <person name="Geml J."/>
            <person name="Haridas S."/>
            <person name="Hughes K."/>
            <person name="Justo A."/>
            <person name="Karasinski D."/>
            <person name="Kautmanova I."/>
            <person name="Kiss B."/>
            <person name="Kocsube S."/>
            <person name="Kotiranta H."/>
            <person name="LaButti K.M."/>
            <person name="Lechner B.E."/>
            <person name="Liimatainen K."/>
            <person name="Lipzen A."/>
            <person name="Lukacs Z."/>
            <person name="Mihaltcheva S."/>
            <person name="Morgado L.N."/>
            <person name="Niskanen T."/>
            <person name="Noordeloos M.E."/>
            <person name="Ohm R.A."/>
            <person name="Ortiz-Santana B."/>
            <person name="Ovrebo C."/>
            <person name="Racz N."/>
            <person name="Riley R."/>
            <person name="Savchenko A."/>
            <person name="Shiryaev A."/>
            <person name="Soop K."/>
            <person name="Spirin V."/>
            <person name="Szebenyi C."/>
            <person name="Tomsovsky M."/>
            <person name="Tulloss R.E."/>
            <person name="Uehling J."/>
            <person name="Grigoriev I.V."/>
            <person name="Vagvolgyi C."/>
            <person name="Papp T."/>
            <person name="Martin F.M."/>
            <person name="Miettinen O."/>
            <person name="Hibbett D.S."/>
            <person name="Nagy L.G."/>
        </authorList>
    </citation>
    <scope>NUCLEOTIDE SEQUENCE [LARGE SCALE GENOMIC DNA]</scope>
    <source>
        <strain evidence="1 2">NL-1719</strain>
    </source>
</reference>
<proteinExistence type="predicted"/>
<accession>A0ACD3BGX9</accession>
<evidence type="ECO:0000313" key="1">
    <source>
        <dbReference type="EMBL" id="TFK77091.1"/>
    </source>
</evidence>
<keyword evidence="2" id="KW-1185">Reference proteome</keyword>